<proteinExistence type="predicted"/>
<gene>
    <name evidence="5" type="ORF">KP509_12G021800</name>
</gene>
<dbReference type="Gene3D" id="2.120.10.80">
    <property type="entry name" value="Kelch-type beta propeller"/>
    <property type="match status" value="2"/>
</dbReference>
<name>A0A8T2TLX5_CERRI</name>
<organism evidence="5 6">
    <name type="scientific">Ceratopteris richardii</name>
    <name type="common">Triangle waterfern</name>
    <dbReference type="NCBI Taxonomy" id="49495"/>
    <lineage>
        <taxon>Eukaryota</taxon>
        <taxon>Viridiplantae</taxon>
        <taxon>Streptophyta</taxon>
        <taxon>Embryophyta</taxon>
        <taxon>Tracheophyta</taxon>
        <taxon>Polypodiopsida</taxon>
        <taxon>Polypodiidae</taxon>
        <taxon>Polypodiales</taxon>
        <taxon>Pteridineae</taxon>
        <taxon>Pteridaceae</taxon>
        <taxon>Parkerioideae</taxon>
        <taxon>Ceratopteris</taxon>
    </lineage>
</organism>
<evidence type="ECO:0000313" key="6">
    <source>
        <dbReference type="Proteomes" id="UP000825935"/>
    </source>
</evidence>
<protein>
    <recommendedName>
        <fullName evidence="4">Attractin/MKLN-like beta-propeller domain-containing protein</fullName>
    </recommendedName>
</protein>
<dbReference type="PANTHER" id="PTHR46093:SF18">
    <property type="entry name" value="FIBRONECTIN TYPE-III DOMAIN-CONTAINING PROTEIN"/>
    <property type="match status" value="1"/>
</dbReference>
<comment type="caution">
    <text evidence="5">The sequence shown here is derived from an EMBL/GenBank/DDBJ whole genome shotgun (WGS) entry which is preliminary data.</text>
</comment>
<dbReference type="EMBL" id="CM035417">
    <property type="protein sequence ID" value="KAH7422716.1"/>
    <property type="molecule type" value="Genomic_DNA"/>
</dbReference>
<dbReference type="PANTHER" id="PTHR46093">
    <property type="entry name" value="ACYL-COA-BINDING DOMAIN-CONTAINING PROTEIN 5"/>
    <property type="match status" value="1"/>
</dbReference>
<keyword evidence="2" id="KW-0677">Repeat</keyword>
<dbReference type="InterPro" id="IPR006652">
    <property type="entry name" value="Kelch_1"/>
</dbReference>
<dbReference type="AlphaFoldDB" id="A0A8T2TLX5"/>
<dbReference type="InterPro" id="IPR015915">
    <property type="entry name" value="Kelch-typ_b-propeller"/>
</dbReference>
<dbReference type="OrthoDB" id="10251809at2759"/>
<dbReference type="Pfam" id="PF24981">
    <property type="entry name" value="Beta-prop_ATRN-LZTR1"/>
    <property type="match status" value="1"/>
</dbReference>
<feature type="coiled-coil region" evidence="3">
    <location>
        <begin position="457"/>
        <end position="642"/>
    </location>
</feature>
<sequence>MHKSKPKWQRLPGHRNLKGRAGHTATLVGKDIYILGGRNGNEFFNDMWIFDTEAERWKLQQSNAPFSPRAYHTCTLLNDQELWVIGGSDPKQMFADVYVFDVVSSKWSNPNTSTMEPRGTHAAVLHPMIKNAILIYGGYGGRKSCWMNDLIIFHTDTLQWEDLRPEGDRPVGRGYHTLTTFGNFCALYGGKAEGGIINEDKLSIYNAQTNRWSMVQVRGELPTPRSNHASAFTANGMIVIHGGRHGSLRLSDWYVMQVPSGLANEGNLDLRWHRVEKSESPTITKRSLGKRSLDAFERDSPSGRSAHSLISHGQALYIFGGYGGGGLTFADLFVLRKLPNIPGISDMDLKKQKLELTMELDESHEERGGIKSDNFKGCGWKSVKQLKPHHGKQVHTPSVTLHLQANQINSNIDAADSSKEKHDEQLETKSTEVMERNELKALSSFREHSLSMLILERDGLKGDVRLLQERVETLQATINSKMSEELDYQRKSLQQEQELQRLQKEQLQLQLTNKEIEKEKSEETKKVDFLKQENISLKSNLENLRSHESKKVHRLEQENISLKADLEILKNTLGDSENARGIGTLKINELEKKLQDAIKSFEASKAIVVEVSNERDKYKSCVQALEAELQKQMDALRQISSRFEGEKSFLLKMQRTGKFRKKGHYRQAAAGAGSFEGICPLH</sequence>
<accession>A0A8T2TLX5</accession>
<dbReference type="InterPro" id="IPR056737">
    <property type="entry name" value="Beta-prop_ATRN-MKLN-like"/>
</dbReference>
<keyword evidence="1" id="KW-0880">Kelch repeat</keyword>
<dbReference type="SMART" id="SM00612">
    <property type="entry name" value="Kelch"/>
    <property type="match status" value="4"/>
</dbReference>
<keyword evidence="6" id="KW-1185">Reference proteome</keyword>
<evidence type="ECO:0000259" key="4">
    <source>
        <dbReference type="Pfam" id="PF24981"/>
    </source>
</evidence>
<evidence type="ECO:0000256" key="3">
    <source>
        <dbReference type="SAM" id="Coils"/>
    </source>
</evidence>
<evidence type="ECO:0000256" key="2">
    <source>
        <dbReference type="ARBA" id="ARBA00022737"/>
    </source>
</evidence>
<dbReference type="SUPFAM" id="SSF117281">
    <property type="entry name" value="Kelch motif"/>
    <property type="match status" value="1"/>
</dbReference>
<reference evidence="5" key="1">
    <citation type="submission" date="2021-08" db="EMBL/GenBank/DDBJ databases">
        <title>WGS assembly of Ceratopteris richardii.</title>
        <authorList>
            <person name="Marchant D.B."/>
            <person name="Chen G."/>
            <person name="Jenkins J."/>
            <person name="Shu S."/>
            <person name="Leebens-Mack J."/>
            <person name="Grimwood J."/>
            <person name="Schmutz J."/>
            <person name="Soltis P."/>
            <person name="Soltis D."/>
            <person name="Chen Z.-H."/>
        </authorList>
    </citation>
    <scope>NUCLEOTIDE SEQUENCE</scope>
    <source>
        <strain evidence="5">Whitten #5841</strain>
        <tissue evidence="5">Leaf</tissue>
    </source>
</reference>
<keyword evidence="3" id="KW-0175">Coiled coil</keyword>
<feature type="domain" description="Attractin/MKLN-like beta-propeller" evidence="4">
    <location>
        <begin position="6"/>
        <end position="248"/>
    </location>
</feature>
<evidence type="ECO:0000313" key="5">
    <source>
        <dbReference type="EMBL" id="KAH7422716.1"/>
    </source>
</evidence>
<evidence type="ECO:0000256" key="1">
    <source>
        <dbReference type="ARBA" id="ARBA00022441"/>
    </source>
</evidence>
<dbReference type="Proteomes" id="UP000825935">
    <property type="component" value="Chromosome 12"/>
</dbReference>